<organism evidence="5 6">
    <name type="scientific">Paenibacillus allorhizosphaerae</name>
    <dbReference type="NCBI Taxonomy" id="2849866"/>
    <lineage>
        <taxon>Bacteria</taxon>
        <taxon>Bacillati</taxon>
        <taxon>Bacillota</taxon>
        <taxon>Bacilli</taxon>
        <taxon>Bacillales</taxon>
        <taxon>Paenibacillaceae</taxon>
        <taxon>Paenibacillus</taxon>
    </lineage>
</organism>
<dbReference type="EMBL" id="CAJVCE010000011">
    <property type="protein sequence ID" value="CAG7647352.1"/>
    <property type="molecule type" value="Genomic_DNA"/>
</dbReference>
<evidence type="ECO:0000256" key="3">
    <source>
        <dbReference type="ARBA" id="ARBA00023163"/>
    </source>
</evidence>
<dbReference type="PROSITE" id="PS50931">
    <property type="entry name" value="HTH_LYSR"/>
    <property type="match status" value="1"/>
</dbReference>
<keyword evidence="1" id="KW-0805">Transcription regulation</keyword>
<accession>A0ABN7TMJ4</accession>
<proteinExistence type="predicted"/>
<evidence type="ECO:0000313" key="5">
    <source>
        <dbReference type="EMBL" id="CAG7647352.1"/>
    </source>
</evidence>
<sequence>MELIDVFATVVEQQSLNKASLLLNISQPALSRKIMRLEEELGVQLFKRKGKRLELTRAGEICYEHALEQKRLERKLHQALQGFKANTAPASIVIGASLTTLQSTLPDLITIYTREYPLTDIKAVTGKTHEIVPLVKEKKVNIGLVASSISEPGLTCVPLFNDHLCLVLPVKHPFADKSTLTIQDLHELPMILFSRGTWYRVLMDEMFHRCAVHPDVKMEIDSFEAITRLVTTCEAATLLPESYLRHTLTENNQLTVRFIAELEQTKRTTSLLFTEEAVHEPSIRQFIDKAVHHYQADFRVD</sequence>
<comment type="caution">
    <text evidence="5">The sequence shown here is derived from an EMBL/GenBank/DDBJ whole genome shotgun (WGS) entry which is preliminary data.</text>
</comment>
<feature type="domain" description="HTH lysR-type" evidence="4">
    <location>
        <begin position="1"/>
        <end position="56"/>
    </location>
</feature>
<dbReference type="Pfam" id="PF00126">
    <property type="entry name" value="HTH_1"/>
    <property type="match status" value="1"/>
</dbReference>
<keyword evidence="6" id="KW-1185">Reference proteome</keyword>
<gene>
    <name evidence="5" type="primary">hdfR_2</name>
    <name evidence="5" type="ORF">PAECIP111802_03953</name>
</gene>
<dbReference type="PANTHER" id="PTHR30419">
    <property type="entry name" value="HTH-TYPE TRANSCRIPTIONAL REGULATOR YBHD"/>
    <property type="match status" value="1"/>
</dbReference>
<dbReference type="PANTHER" id="PTHR30419:SF8">
    <property type="entry name" value="NITROGEN ASSIMILATION TRANSCRIPTIONAL ACTIVATOR-RELATED"/>
    <property type="match status" value="1"/>
</dbReference>
<dbReference type="InterPro" id="IPR050950">
    <property type="entry name" value="HTH-type_LysR_regulators"/>
</dbReference>
<dbReference type="Pfam" id="PF03466">
    <property type="entry name" value="LysR_substrate"/>
    <property type="match status" value="1"/>
</dbReference>
<dbReference type="CDD" id="cd05466">
    <property type="entry name" value="PBP2_LTTR_substrate"/>
    <property type="match status" value="1"/>
</dbReference>
<dbReference type="InterPro" id="IPR005119">
    <property type="entry name" value="LysR_subst-bd"/>
</dbReference>
<evidence type="ECO:0000313" key="6">
    <source>
        <dbReference type="Proteomes" id="UP000730618"/>
    </source>
</evidence>
<evidence type="ECO:0000256" key="1">
    <source>
        <dbReference type="ARBA" id="ARBA00023015"/>
    </source>
</evidence>
<dbReference type="RefSeq" id="WP_218100246.1">
    <property type="nucleotide sequence ID" value="NZ_CAJVCE010000011.1"/>
</dbReference>
<protein>
    <submittedName>
        <fullName evidence="5">HTH-type transcriptional regulator HdfR</fullName>
    </submittedName>
</protein>
<keyword evidence="2" id="KW-0238">DNA-binding</keyword>
<reference evidence="5 6" key="1">
    <citation type="submission" date="2021-06" db="EMBL/GenBank/DDBJ databases">
        <authorList>
            <person name="Criscuolo A."/>
        </authorList>
    </citation>
    <scope>NUCLEOTIDE SEQUENCE [LARGE SCALE GENOMIC DNA]</scope>
    <source>
        <strain evidence="6">CIP 111802</strain>
    </source>
</reference>
<name>A0ABN7TMJ4_9BACL</name>
<evidence type="ECO:0000259" key="4">
    <source>
        <dbReference type="PROSITE" id="PS50931"/>
    </source>
</evidence>
<evidence type="ECO:0000256" key="2">
    <source>
        <dbReference type="ARBA" id="ARBA00023125"/>
    </source>
</evidence>
<keyword evidence="3" id="KW-0804">Transcription</keyword>
<dbReference type="InterPro" id="IPR000847">
    <property type="entry name" value="LysR_HTH_N"/>
</dbReference>
<dbReference type="Proteomes" id="UP000730618">
    <property type="component" value="Unassembled WGS sequence"/>
</dbReference>